<comment type="similarity">
    <text evidence="1">Belongs to the RNA polymerase subunit omega family.</text>
</comment>
<dbReference type="SMART" id="SM01409">
    <property type="entry name" value="RNA_pol_Rpb6"/>
    <property type="match status" value="1"/>
</dbReference>
<dbReference type="GO" id="GO:0003677">
    <property type="term" value="F:DNA binding"/>
    <property type="evidence" value="ECO:0007669"/>
    <property type="project" value="InterPro"/>
</dbReference>
<sequence>MARANDSMINPKIEELLNRVDSKFSLVTLGARRARQINSYFNQLGDGLGNSIPPQVSSVARKPISIAFEEIAADKIIKTEMPDDVYYDAVDGNVYLTDWAAAAQEQAAIDAEIAAEAAENSTSDNAE</sequence>
<dbReference type="GO" id="GO:0006351">
    <property type="term" value="P:DNA-templated transcription"/>
    <property type="evidence" value="ECO:0007669"/>
    <property type="project" value="InterPro"/>
</dbReference>
<dbReference type="InterPro" id="IPR036161">
    <property type="entry name" value="RPB6/omega-like_sf"/>
</dbReference>
<evidence type="ECO:0000256" key="2">
    <source>
        <dbReference type="ARBA" id="ARBA00012418"/>
    </source>
</evidence>
<dbReference type="GO" id="GO:0000428">
    <property type="term" value="C:DNA-directed RNA polymerase complex"/>
    <property type="evidence" value="ECO:0007669"/>
    <property type="project" value="UniProtKB-KW"/>
</dbReference>
<keyword evidence="6" id="KW-0804">Transcription</keyword>
<keyword evidence="3" id="KW-0240">DNA-directed RNA polymerase</keyword>
<accession>A0A6J7PQI9</accession>
<keyword evidence="4" id="KW-0808">Transferase</keyword>
<name>A0A6J7PQI9_9ZZZZ</name>
<gene>
    <name evidence="8" type="ORF">UFOPK4098_00002</name>
    <name evidence="9" type="ORF">UFOPK4347_01267</name>
</gene>
<dbReference type="GO" id="GO:0003899">
    <property type="term" value="F:DNA-directed RNA polymerase activity"/>
    <property type="evidence" value="ECO:0007669"/>
    <property type="project" value="UniProtKB-EC"/>
</dbReference>
<evidence type="ECO:0000313" key="8">
    <source>
        <dbReference type="EMBL" id="CAB5005759.1"/>
    </source>
</evidence>
<comment type="catalytic activity">
    <reaction evidence="7">
        <text>RNA(n) + a ribonucleoside 5'-triphosphate = RNA(n+1) + diphosphate</text>
        <dbReference type="Rhea" id="RHEA:21248"/>
        <dbReference type="Rhea" id="RHEA-COMP:14527"/>
        <dbReference type="Rhea" id="RHEA-COMP:17342"/>
        <dbReference type="ChEBI" id="CHEBI:33019"/>
        <dbReference type="ChEBI" id="CHEBI:61557"/>
        <dbReference type="ChEBI" id="CHEBI:140395"/>
        <dbReference type="EC" id="2.7.7.6"/>
    </reaction>
</comment>
<dbReference type="PANTHER" id="PTHR34476:SF1">
    <property type="entry name" value="DNA-DIRECTED RNA POLYMERASE SUBUNIT OMEGA"/>
    <property type="match status" value="1"/>
</dbReference>
<evidence type="ECO:0000256" key="6">
    <source>
        <dbReference type="ARBA" id="ARBA00023163"/>
    </source>
</evidence>
<reference evidence="8" key="1">
    <citation type="submission" date="2020-05" db="EMBL/GenBank/DDBJ databases">
        <authorList>
            <person name="Chiriac C."/>
            <person name="Salcher M."/>
            <person name="Ghai R."/>
            <person name="Kavagutti S V."/>
        </authorList>
    </citation>
    <scope>NUCLEOTIDE SEQUENCE</scope>
</reference>
<evidence type="ECO:0000256" key="3">
    <source>
        <dbReference type="ARBA" id="ARBA00022478"/>
    </source>
</evidence>
<dbReference type="PANTHER" id="PTHR34476">
    <property type="entry name" value="DNA-DIRECTED RNA POLYMERASE SUBUNIT OMEGA"/>
    <property type="match status" value="1"/>
</dbReference>
<dbReference type="Gene3D" id="3.90.940.10">
    <property type="match status" value="1"/>
</dbReference>
<dbReference type="SUPFAM" id="SSF63562">
    <property type="entry name" value="RPB6/omega subunit-like"/>
    <property type="match status" value="1"/>
</dbReference>
<evidence type="ECO:0000256" key="7">
    <source>
        <dbReference type="ARBA" id="ARBA00048552"/>
    </source>
</evidence>
<protein>
    <recommendedName>
        <fullName evidence="2">DNA-directed RNA polymerase</fullName>
        <ecNumber evidence="2">2.7.7.6</ecNumber>
    </recommendedName>
</protein>
<dbReference type="InterPro" id="IPR003716">
    <property type="entry name" value="DNA-dir_RNA_pol_omega"/>
</dbReference>
<organism evidence="8">
    <name type="scientific">freshwater metagenome</name>
    <dbReference type="NCBI Taxonomy" id="449393"/>
    <lineage>
        <taxon>unclassified sequences</taxon>
        <taxon>metagenomes</taxon>
        <taxon>ecological metagenomes</taxon>
    </lineage>
</organism>
<dbReference type="HAMAP" id="MF_00366">
    <property type="entry name" value="RNApol_bact_RpoZ"/>
    <property type="match status" value="1"/>
</dbReference>
<evidence type="ECO:0000313" key="9">
    <source>
        <dbReference type="EMBL" id="CAB5066732.1"/>
    </source>
</evidence>
<dbReference type="NCBIfam" id="TIGR00690">
    <property type="entry name" value="rpoZ"/>
    <property type="match status" value="1"/>
</dbReference>
<dbReference type="EMBL" id="CAFBQU010000037">
    <property type="protein sequence ID" value="CAB5066732.1"/>
    <property type="molecule type" value="Genomic_DNA"/>
</dbReference>
<evidence type="ECO:0000256" key="4">
    <source>
        <dbReference type="ARBA" id="ARBA00022679"/>
    </source>
</evidence>
<dbReference type="EMBL" id="CAFBPN010000001">
    <property type="protein sequence ID" value="CAB5005759.1"/>
    <property type="molecule type" value="Genomic_DNA"/>
</dbReference>
<keyword evidence="5" id="KW-0548">Nucleotidyltransferase</keyword>
<evidence type="ECO:0000256" key="5">
    <source>
        <dbReference type="ARBA" id="ARBA00022695"/>
    </source>
</evidence>
<dbReference type="Pfam" id="PF01192">
    <property type="entry name" value="RNA_pol_Rpb6"/>
    <property type="match status" value="1"/>
</dbReference>
<dbReference type="InterPro" id="IPR006110">
    <property type="entry name" value="Pol_omega/Rpo6/RPB6"/>
</dbReference>
<dbReference type="EC" id="2.7.7.6" evidence="2"/>
<dbReference type="AlphaFoldDB" id="A0A6J7PQI9"/>
<evidence type="ECO:0000256" key="1">
    <source>
        <dbReference type="ARBA" id="ARBA00006711"/>
    </source>
</evidence>
<proteinExistence type="inferred from homology"/>